<organism evidence="1">
    <name type="scientific">bioreactor metagenome</name>
    <dbReference type="NCBI Taxonomy" id="1076179"/>
    <lineage>
        <taxon>unclassified sequences</taxon>
        <taxon>metagenomes</taxon>
        <taxon>ecological metagenomes</taxon>
    </lineage>
</organism>
<evidence type="ECO:0008006" key="2">
    <source>
        <dbReference type="Google" id="ProtNLM"/>
    </source>
</evidence>
<dbReference type="PANTHER" id="PTHR42754:SF1">
    <property type="entry name" value="LIPOPROTEIN"/>
    <property type="match status" value="1"/>
</dbReference>
<reference evidence="1" key="1">
    <citation type="submission" date="2019-08" db="EMBL/GenBank/DDBJ databases">
        <authorList>
            <person name="Kucharzyk K."/>
            <person name="Murdoch R.W."/>
            <person name="Higgins S."/>
            <person name="Loffler F."/>
        </authorList>
    </citation>
    <scope>NUCLEOTIDE SEQUENCE</scope>
</reference>
<proteinExistence type="predicted"/>
<name>A0A644XI70_9ZZZZ</name>
<dbReference type="EMBL" id="VSSQ01002521">
    <property type="protein sequence ID" value="MPM15916.1"/>
    <property type="molecule type" value="Genomic_DNA"/>
</dbReference>
<dbReference type="PANTHER" id="PTHR42754">
    <property type="entry name" value="ENDOGLUCANASE"/>
    <property type="match status" value="1"/>
</dbReference>
<accession>A0A644XI70</accession>
<dbReference type="NCBIfam" id="TIGR04183">
    <property type="entry name" value="Por_Secre_tail"/>
    <property type="match status" value="1"/>
</dbReference>
<dbReference type="InterPro" id="IPR026444">
    <property type="entry name" value="Secre_tail"/>
</dbReference>
<gene>
    <name evidence="1" type="ORF">SDC9_62290</name>
</gene>
<comment type="caution">
    <text evidence="1">The sequence shown here is derived from an EMBL/GenBank/DDBJ whole genome shotgun (WGS) entry which is preliminary data.</text>
</comment>
<evidence type="ECO:0000313" key="1">
    <source>
        <dbReference type="EMBL" id="MPM15916.1"/>
    </source>
</evidence>
<sequence length="517" mass="54988">MKTALFVVLFVIGSAVYAQPTLSWQKTYGGTGHEYSVQTIPMSDGGFVFVGHTESSDNDVPDNSGGTDLWVARADASGTLVWSYTYGGTEDDEGASVVQASDGTLFVAGWTDSNDGDVTGNHGTYSSDFWVLHLSSSGTIMNKKCFGGTDDDDAAAISITPDGRILVAGTTYSYDGDVSGNHGTYETDVWVIALDTALNLLSQKCIGGSDYEEGINMCATADNGCVIAGRSYSTDGDVTGYHDGSDMLVAKLSSSFSVEWAKCFGGSETEEGNDVVQNSDGSFTVLGYTSTHNNGDVTGHYGASGMDDFWLVKLTSGGVLEWAKCYGGSGDDQANGLAKTADGGYVMCGLTNSTDGQVSGFHTGMFAPDIWLSKVSSDGTFMWQRCCGGTDQDEGFNVYEESANVYVATGFTYSVNYDITSNHGSADGWILRITGVLGVEEMPDDFIRVYPNPAHDVIRFESGLSGTVCLTDMQGRIVYKTNDIESGRIALPELKPGLYGFRLSAQDCVKYSSIVIY</sequence>
<protein>
    <recommendedName>
        <fullName evidence="2">Secretion system C-terminal sorting domain-containing protein</fullName>
    </recommendedName>
</protein>
<dbReference type="AlphaFoldDB" id="A0A644XI70"/>